<reference evidence="3 4" key="1">
    <citation type="submission" date="2019-02" db="EMBL/GenBank/DDBJ databases">
        <authorList>
            <consortium name="Pathogen Informatics"/>
        </authorList>
    </citation>
    <scope>NUCLEOTIDE SEQUENCE [LARGE SCALE GENOMIC DNA]</scope>
    <source>
        <strain evidence="3 4">3012STDY6944375</strain>
    </source>
</reference>
<dbReference type="Proteomes" id="UP000290013">
    <property type="component" value="Chromosome"/>
</dbReference>
<dbReference type="KEGG" id="ctai:NCTC12078_02331"/>
<feature type="compositionally biased region" description="Basic and acidic residues" evidence="1">
    <location>
        <begin position="103"/>
        <end position="116"/>
    </location>
</feature>
<accession>A0A4U8WN08</accession>
<evidence type="ECO:0008006" key="5">
    <source>
        <dbReference type="Google" id="ProtNLM"/>
    </source>
</evidence>
<name>A0A4U8WN08_9FLAO</name>
<evidence type="ECO:0000256" key="2">
    <source>
        <dbReference type="SAM" id="Phobius"/>
    </source>
</evidence>
<feature type="region of interest" description="Disordered" evidence="1">
    <location>
        <begin position="64"/>
        <end position="205"/>
    </location>
</feature>
<dbReference type="EMBL" id="LR215974">
    <property type="protein sequence ID" value="VFB04308.1"/>
    <property type="molecule type" value="Genomic_DNA"/>
</dbReference>
<protein>
    <recommendedName>
        <fullName evidence="5">Ferric siderophore ABC transporter substrate-binding protein</fullName>
    </recommendedName>
</protein>
<sequence>MRGYTIDRNEENKDKIKSAVISVLIWSAILLFVFIYKMKPKPYEKEPEIVTTMLINFGDNRNGAGIDEPANQEGSLAAQAVENSSEPVENTVSEPKTIITPDPKPESKKTEAKDRIITGNNTKATAPKKEVSETNKKSAASSTAKSTKSSANTANSKTGSGDGKGTAAIGNLIKGRGTKSGSQGTGTGIGNDGDPLGGDGNGDSKVGIDRRLVGYIPGTMGRGGTQPSHNCSASGSITIAYTVDKAGNVVSARRSGGTSDPCVVSTSVGWVKKYVKAEKAPVSSTGTYNITF</sequence>
<dbReference type="AlphaFoldDB" id="A0A4U8WN08"/>
<proteinExistence type="predicted"/>
<gene>
    <name evidence="3" type="ORF">NCTC12078_02331</name>
</gene>
<feature type="compositionally biased region" description="Gly residues" evidence="1">
    <location>
        <begin position="183"/>
        <end position="201"/>
    </location>
</feature>
<keyword evidence="2" id="KW-0812">Transmembrane</keyword>
<evidence type="ECO:0000313" key="3">
    <source>
        <dbReference type="EMBL" id="VFB04308.1"/>
    </source>
</evidence>
<organism evidence="3 4">
    <name type="scientific">Chryseobacterium taihuense</name>
    <dbReference type="NCBI Taxonomy" id="1141221"/>
    <lineage>
        <taxon>Bacteria</taxon>
        <taxon>Pseudomonadati</taxon>
        <taxon>Bacteroidota</taxon>
        <taxon>Flavobacteriia</taxon>
        <taxon>Flavobacteriales</taxon>
        <taxon>Weeksellaceae</taxon>
        <taxon>Chryseobacterium group</taxon>
        <taxon>Chryseobacterium</taxon>
    </lineage>
</organism>
<evidence type="ECO:0000256" key="1">
    <source>
        <dbReference type="SAM" id="MobiDB-lite"/>
    </source>
</evidence>
<feature type="compositionally biased region" description="Low complexity" evidence="1">
    <location>
        <begin position="137"/>
        <end position="158"/>
    </location>
</feature>
<keyword evidence="2" id="KW-0472">Membrane</keyword>
<keyword evidence="2" id="KW-1133">Transmembrane helix</keyword>
<feature type="compositionally biased region" description="Polar residues" evidence="1">
    <location>
        <begin position="81"/>
        <end position="94"/>
    </location>
</feature>
<feature type="transmembrane region" description="Helical" evidence="2">
    <location>
        <begin position="16"/>
        <end position="36"/>
    </location>
</feature>
<dbReference type="RefSeq" id="WP_130914586.1">
    <property type="nucleotide sequence ID" value="NZ_LR215974.1"/>
</dbReference>
<feature type="compositionally biased region" description="Basic and acidic residues" evidence="1">
    <location>
        <begin position="127"/>
        <end position="136"/>
    </location>
</feature>
<evidence type="ECO:0000313" key="4">
    <source>
        <dbReference type="Proteomes" id="UP000290013"/>
    </source>
</evidence>